<dbReference type="RefSeq" id="WP_000413707.1">
    <property type="nucleotide sequence ID" value="NZ_CAWMSS010000001.1"/>
</dbReference>
<gene>
    <name evidence="1" type="ORF">AL544_020760</name>
</gene>
<proteinExistence type="predicted"/>
<dbReference type="Proteomes" id="UP000053748">
    <property type="component" value="Unassembled WGS sequence"/>
</dbReference>
<dbReference type="AlphaFoldDB" id="A0A2J9V3F5"/>
<evidence type="ECO:0000313" key="1">
    <source>
        <dbReference type="EMBL" id="PNM58311.1"/>
    </source>
</evidence>
<evidence type="ECO:0000313" key="2">
    <source>
        <dbReference type="Proteomes" id="UP000053748"/>
    </source>
</evidence>
<keyword evidence="2" id="KW-1185">Reference proteome</keyword>
<sequence>MEKLSITECQRDLAALDAADQLTQSITVEIDRFKNMDMKDVISKATKALFGGDLSPESLGLPSNFFTQLEQLAKLNNVARSKYRAHVMANLEQLNNVETVECAGGGNEQAS</sequence>
<dbReference type="OrthoDB" id="5904968at2"/>
<organism evidence="1 2">
    <name type="scientific">Vibrio mimicus</name>
    <dbReference type="NCBI Taxonomy" id="674"/>
    <lineage>
        <taxon>Bacteria</taxon>
        <taxon>Pseudomonadati</taxon>
        <taxon>Pseudomonadota</taxon>
        <taxon>Gammaproteobacteria</taxon>
        <taxon>Vibrionales</taxon>
        <taxon>Vibrionaceae</taxon>
        <taxon>Vibrio</taxon>
    </lineage>
</organism>
<name>A0A2J9V3F5_VIBMI</name>
<dbReference type="EMBL" id="LOSJ02000002">
    <property type="protein sequence ID" value="PNM58311.1"/>
    <property type="molecule type" value="Genomic_DNA"/>
</dbReference>
<accession>A0A2J9V3F5</accession>
<protein>
    <submittedName>
        <fullName evidence="1">Uncharacterized protein</fullName>
    </submittedName>
</protein>
<comment type="caution">
    <text evidence="1">The sequence shown here is derived from an EMBL/GenBank/DDBJ whole genome shotgun (WGS) entry which is preliminary data.</text>
</comment>
<reference evidence="1" key="1">
    <citation type="submission" date="2017-12" db="EMBL/GenBank/DDBJ databases">
        <title>FDA dAtabase for Regulatory Grade micrObial Sequences (FDA-ARGOS): Supporting development and validation of Infectious Disease Dx tests.</title>
        <authorList>
            <person name="Hoffmann M."/>
            <person name="Allard M."/>
            <person name="Evans P."/>
            <person name="Brown E."/>
            <person name="Tallon L.J."/>
            <person name="Sadzewicz L."/>
            <person name="Sengamalay N."/>
            <person name="Ott S."/>
            <person name="Godinez A."/>
            <person name="Nagaraj S."/>
            <person name="Vavikolanu K."/>
            <person name="Aluvathingal J."/>
            <person name="Nadendla S."/>
            <person name="Hobson J."/>
            <person name="Sichtig H."/>
        </authorList>
    </citation>
    <scope>NUCLEOTIDE SEQUENCE [LARGE SCALE GENOMIC DNA]</scope>
    <source>
        <strain evidence="1">FDAARGOS_113</strain>
    </source>
</reference>